<organism evidence="3 4">
    <name type="scientific">Gossypium hirsutum</name>
    <name type="common">Upland cotton</name>
    <name type="synonym">Gossypium mexicanum</name>
    <dbReference type="NCBI Taxonomy" id="3635"/>
    <lineage>
        <taxon>Eukaryota</taxon>
        <taxon>Viridiplantae</taxon>
        <taxon>Streptophyta</taxon>
        <taxon>Embryophyta</taxon>
        <taxon>Tracheophyta</taxon>
        <taxon>Spermatophyta</taxon>
        <taxon>Magnoliopsida</taxon>
        <taxon>eudicotyledons</taxon>
        <taxon>Gunneridae</taxon>
        <taxon>Pentapetalae</taxon>
        <taxon>rosids</taxon>
        <taxon>malvids</taxon>
        <taxon>Malvales</taxon>
        <taxon>Malvaceae</taxon>
        <taxon>Malvoideae</taxon>
        <taxon>Gossypium</taxon>
    </lineage>
</organism>
<evidence type="ECO:0000313" key="3">
    <source>
        <dbReference type="Proteomes" id="UP000818029"/>
    </source>
</evidence>
<protein>
    <submittedName>
        <fullName evidence="4">Uncharacterized protein</fullName>
    </submittedName>
</protein>
<dbReference type="Proteomes" id="UP000818029">
    <property type="component" value="Chromosome D05"/>
</dbReference>
<keyword evidence="3" id="KW-1185">Reference proteome</keyword>
<reference evidence="3" key="1">
    <citation type="journal article" date="2020" name="Nat. Genet.">
        <title>Genomic diversifications of five Gossypium allopolyploid species and their impact on cotton improvement.</title>
        <authorList>
            <person name="Chen Z.J."/>
            <person name="Sreedasyam A."/>
            <person name="Ando A."/>
            <person name="Song Q."/>
            <person name="De Santiago L.M."/>
            <person name="Hulse-Kemp A.M."/>
            <person name="Ding M."/>
            <person name="Ye W."/>
            <person name="Kirkbride R.C."/>
            <person name="Jenkins J."/>
            <person name="Plott C."/>
            <person name="Lovell J."/>
            <person name="Lin Y.M."/>
            <person name="Vaughn R."/>
            <person name="Liu B."/>
            <person name="Simpson S."/>
            <person name="Scheffler B.E."/>
            <person name="Wen L."/>
            <person name="Saski C.A."/>
            <person name="Grover C.E."/>
            <person name="Hu G."/>
            <person name="Conover J.L."/>
            <person name="Carlson J.W."/>
            <person name="Shu S."/>
            <person name="Boston L.B."/>
            <person name="Williams M."/>
            <person name="Peterson D.G."/>
            <person name="McGee K."/>
            <person name="Jones D.C."/>
            <person name="Wendel J.F."/>
            <person name="Stelly D.M."/>
            <person name="Grimwood J."/>
            <person name="Schmutz J."/>
        </authorList>
    </citation>
    <scope>NUCLEOTIDE SEQUENCE [LARGE SCALE GENOMIC DNA]</scope>
    <source>
        <strain evidence="3">cv. TM-1</strain>
    </source>
</reference>
<dbReference type="GeneID" id="121216827"/>
<sequence>MTKERARIRPQGIRPASNNRRRHTHVRKMHAPDGDTRAKSGSNRCGAGETLEASGVLPWFRLSSGPGRFGFRKLGLGSISNLGYFYIGLLILFFWYLLGQ</sequence>
<feature type="transmembrane region" description="Helical" evidence="2">
    <location>
        <begin position="74"/>
        <end position="98"/>
    </location>
</feature>
<gene>
    <name evidence="4" type="primary">LOC121216827</name>
</gene>
<evidence type="ECO:0000256" key="1">
    <source>
        <dbReference type="SAM" id="MobiDB-lite"/>
    </source>
</evidence>
<accession>A0ABM2ZZX9</accession>
<name>A0ABM2ZZX9_GOSHI</name>
<dbReference type="RefSeq" id="XP_040948180.1">
    <property type="nucleotide sequence ID" value="XM_041092246.1"/>
</dbReference>
<evidence type="ECO:0000256" key="2">
    <source>
        <dbReference type="SAM" id="Phobius"/>
    </source>
</evidence>
<keyword evidence="2" id="KW-1133">Transmembrane helix</keyword>
<feature type="region of interest" description="Disordered" evidence="1">
    <location>
        <begin position="1"/>
        <end position="44"/>
    </location>
</feature>
<feature type="compositionally biased region" description="Basic residues" evidence="1">
    <location>
        <begin position="19"/>
        <end position="29"/>
    </location>
</feature>
<reference evidence="4" key="2">
    <citation type="submission" date="2025-08" db="UniProtKB">
        <authorList>
            <consortium name="RefSeq"/>
        </authorList>
    </citation>
    <scope>IDENTIFICATION</scope>
</reference>
<keyword evidence="2" id="KW-0812">Transmembrane</keyword>
<evidence type="ECO:0000313" key="4">
    <source>
        <dbReference type="RefSeq" id="XP_040948180.1"/>
    </source>
</evidence>
<keyword evidence="2" id="KW-0472">Membrane</keyword>
<proteinExistence type="predicted"/>